<dbReference type="CDD" id="cd12266">
    <property type="entry name" value="RRM_like_XS"/>
    <property type="match status" value="1"/>
</dbReference>
<dbReference type="AlphaFoldDB" id="A0A7J6WSD4"/>
<evidence type="ECO:0000259" key="3">
    <source>
        <dbReference type="Pfam" id="PF03469"/>
    </source>
</evidence>
<protein>
    <submittedName>
        <fullName evidence="4">Factor of dna methylation</fullName>
    </submittedName>
</protein>
<dbReference type="OrthoDB" id="1892195at2759"/>
<feature type="compositionally biased region" description="Basic and acidic residues" evidence="1">
    <location>
        <begin position="9"/>
        <end position="19"/>
    </location>
</feature>
<accession>A0A7J6WSD4</accession>
<dbReference type="PANTHER" id="PTHR21596:SF65">
    <property type="entry name" value="PROTEIN INVOLVED IN DE NOVO 2-RELATED"/>
    <property type="match status" value="1"/>
</dbReference>
<dbReference type="EMBL" id="JABWDY010011860">
    <property type="protein sequence ID" value="KAF5199510.1"/>
    <property type="molecule type" value="Genomic_DNA"/>
</dbReference>
<sequence length="631" mass="72933">MEDNVEEDSYSRDIGMKDDIDMDSAEEIQNEEVSELDQVTANWIPMEHNLEEEPCSGDTGIKADIDLTSEEMLYADHETKVSEADLVSAVRGSEPEIDMAPAPQTEEKVDDIYVWPWMGIVVNLPIELKDGKYVGSSGSKLKHDLTKHGFNPVKVRPLWNCKCYSGTAIVEFKKDWNGFYNAISFDKYFEADRLGKSDWRARIDHGSQIYGWVAQYDDYHGKGILGENLRKFGDLKTISGIEIEDKRKTNALMSDLSNVIEVKDKNIEEMKCKVEETSSALYKEIGEKEKLVDAYNEEIRKMQMGTQIHLKKILLDHEKRKSDLETQKKELEFHALELQKRHAQSESERRKLSEEKEKVSRQNDALQMATIAQKKADENVMRVVESHKLAKEDLHKRIINLEKELEAKQAVELEIEQLRGSLKVMNLIETEEDVDAQTKIKLMSEKLEEKEGELQYLNETQAALIVKEWESNNELVNARKELIKGFEEIEGDVGLKKMGDLDMKPFQAACKRKYHDEIADDKAVELCSLWDNRIRNPKWQPFKTVIVNGEAKEIADAEDKKLKYLKNEFGNEAYDAVATALLELNEYNASGRYPVPELWNFKEDRRATVKEGAMFIFEKWVKKKKKKRLTW</sequence>
<dbReference type="Proteomes" id="UP000554482">
    <property type="component" value="Unassembled WGS sequence"/>
</dbReference>
<dbReference type="GO" id="GO:0080188">
    <property type="term" value="P:gene silencing by siRNA-directed DNA methylation"/>
    <property type="evidence" value="ECO:0007669"/>
    <property type="project" value="InterPro"/>
</dbReference>
<name>A0A7J6WSD4_THATH</name>
<dbReference type="PANTHER" id="PTHR21596">
    <property type="entry name" value="RIBONUCLEASE P SUBUNIT P38"/>
    <property type="match status" value="1"/>
</dbReference>
<comment type="caution">
    <text evidence="4">The sequence shown here is derived from an EMBL/GenBank/DDBJ whole genome shotgun (WGS) entry which is preliminary data.</text>
</comment>
<reference evidence="4 5" key="1">
    <citation type="submission" date="2020-06" db="EMBL/GenBank/DDBJ databases">
        <title>Transcriptomic and genomic resources for Thalictrum thalictroides and T. hernandezii: Facilitating candidate gene discovery in an emerging model plant lineage.</title>
        <authorList>
            <person name="Arias T."/>
            <person name="Riano-Pachon D.M."/>
            <person name="Di Stilio V.S."/>
        </authorList>
    </citation>
    <scope>NUCLEOTIDE SEQUENCE [LARGE SCALE GENOMIC DNA]</scope>
    <source>
        <strain evidence="5">cv. WT478/WT964</strain>
        <tissue evidence="4">Leaves</tissue>
    </source>
</reference>
<evidence type="ECO:0000259" key="2">
    <source>
        <dbReference type="Pfam" id="PF03468"/>
    </source>
</evidence>
<dbReference type="Pfam" id="PF03469">
    <property type="entry name" value="XH"/>
    <property type="match status" value="1"/>
</dbReference>
<evidence type="ECO:0000256" key="1">
    <source>
        <dbReference type="SAM" id="MobiDB-lite"/>
    </source>
</evidence>
<dbReference type="InterPro" id="IPR005380">
    <property type="entry name" value="XS_domain"/>
</dbReference>
<feature type="compositionally biased region" description="Basic and acidic residues" evidence="1">
    <location>
        <begin position="338"/>
        <end position="361"/>
    </location>
</feature>
<organism evidence="4 5">
    <name type="scientific">Thalictrum thalictroides</name>
    <name type="common">Rue-anemone</name>
    <name type="synonym">Anemone thalictroides</name>
    <dbReference type="NCBI Taxonomy" id="46969"/>
    <lineage>
        <taxon>Eukaryota</taxon>
        <taxon>Viridiplantae</taxon>
        <taxon>Streptophyta</taxon>
        <taxon>Embryophyta</taxon>
        <taxon>Tracheophyta</taxon>
        <taxon>Spermatophyta</taxon>
        <taxon>Magnoliopsida</taxon>
        <taxon>Ranunculales</taxon>
        <taxon>Ranunculaceae</taxon>
        <taxon>Thalictroideae</taxon>
        <taxon>Thalictrum</taxon>
    </lineage>
</organism>
<gene>
    <name evidence="4" type="ORF">FRX31_010903</name>
</gene>
<proteinExistence type="predicted"/>
<dbReference type="InterPro" id="IPR045177">
    <property type="entry name" value="FDM1-5/IDN2"/>
</dbReference>
<feature type="region of interest" description="Disordered" evidence="1">
    <location>
        <begin position="1"/>
        <end position="33"/>
    </location>
</feature>
<feature type="domain" description="Factor of DNA methylation 1-5/IDN2" evidence="3">
    <location>
        <begin position="496"/>
        <end position="626"/>
    </location>
</feature>
<feature type="region of interest" description="Disordered" evidence="1">
    <location>
        <begin position="338"/>
        <end position="363"/>
    </location>
</feature>
<feature type="domain" description="XS" evidence="2">
    <location>
        <begin position="110"/>
        <end position="220"/>
    </location>
</feature>
<evidence type="ECO:0000313" key="4">
    <source>
        <dbReference type="EMBL" id="KAF5199510.1"/>
    </source>
</evidence>
<feature type="compositionally biased region" description="Acidic residues" evidence="1">
    <location>
        <begin position="20"/>
        <end position="33"/>
    </location>
</feature>
<dbReference type="InterPro" id="IPR005379">
    <property type="entry name" value="FDM1-5/IDN2_XH"/>
</dbReference>
<dbReference type="Gene3D" id="3.30.70.2890">
    <property type="entry name" value="XS domain"/>
    <property type="match status" value="1"/>
</dbReference>
<dbReference type="InterPro" id="IPR038588">
    <property type="entry name" value="XS_domain_sf"/>
</dbReference>
<dbReference type="Pfam" id="PF03468">
    <property type="entry name" value="XS"/>
    <property type="match status" value="1"/>
</dbReference>
<keyword evidence="5" id="KW-1185">Reference proteome</keyword>
<evidence type="ECO:0000313" key="5">
    <source>
        <dbReference type="Proteomes" id="UP000554482"/>
    </source>
</evidence>